<reference evidence="1" key="1">
    <citation type="submission" date="2021-01" db="EMBL/GenBank/DDBJ databases">
        <title>Rhizobium sp. strain KVB221 16S ribosomal RNA gene Genome sequencing and assembly.</title>
        <authorList>
            <person name="Kang M."/>
        </authorList>
    </citation>
    <scope>NUCLEOTIDE SEQUENCE</scope>
    <source>
        <strain evidence="1">KVB221</strain>
    </source>
</reference>
<dbReference type="RefSeq" id="WP_201652200.1">
    <property type="nucleotide sequence ID" value="NZ_JAEQNC010000001.1"/>
</dbReference>
<evidence type="ECO:0000313" key="1">
    <source>
        <dbReference type="EMBL" id="MBL0370763.1"/>
    </source>
</evidence>
<dbReference type="AlphaFoldDB" id="A0A937CN51"/>
<dbReference type="Proteomes" id="UP000633219">
    <property type="component" value="Unassembled WGS sequence"/>
</dbReference>
<sequence>MTVKISVELTERQIALAEEQMRFLGHDTLSSYFAALIEGKAADADAASAIRSRMEVPDENWLNQEEFWKGYDERRETRTKK</sequence>
<dbReference type="EMBL" id="JAEQNC010000001">
    <property type="protein sequence ID" value="MBL0370763.1"/>
    <property type="molecule type" value="Genomic_DNA"/>
</dbReference>
<comment type="caution">
    <text evidence="1">The sequence shown here is derived from an EMBL/GenBank/DDBJ whole genome shotgun (WGS) entry which is preliminary data.</text>
</comment>
<keyword evidence="2" id="KW-1185">Reference proteome</keyword>
<organism evidence="1 2">
    <name type="scientific">Rhizobium setariae</name>
    <dbReference type="NCBI Taxonomy" id="2801340"/>
    <lineage>
        <taxon>Bacteria</taxon>
        <taxon>Pseudomonadati</taxon>
        <taxon>Pseudomonadota</taxon>
        <taxon>Alphaproteobacteria</taxon>
        <taxon>Hyphomicrobiales</taxon>
        <taxon>Rhizobiaceae</taxon>
        <taxon>Rhizobium/Agrobacterium group</taxon>
        <taxon>Rhizobium</taxon>
    </lineage>
</organism>
<accession>A0A937CN51</accession>
<name>A0A937CN51_9HYPH</name>
<protein>
    <submittedName>
        <fullName evidence="1">Uncharacterized protein</fullName>
    </submittedName>
</protein>
<evidence type="ECO:0000313" key="2">
    <source>
        <dbReference type="Proteomes" id="UP000633219"/>
    </source>
</evidence>
<gene>
    <name evidence="1" type="ORF">JJB09_01855</name>
</gene>
<proteinExistence type="predicted"/>